<reference evidence="1 2" key="1">
    <citation type="submission" date="2020-09" db="EMBL/GenBank/DDBJ databases">
        <title>De no assembly of potato wild relative species, Solanum commersonii.</title>
        <authorList>
            <person name="Cho K."/>
        </authorList>
    </citation>
    <scope>NUCLEOTIDE SEQUENCE [LARGE SCALE GENOMIC DNA]</scope>
    <source>
        <strain evidence="1">LZ3.2</strain>
        <tissue evidence="1">Leaf</tissue>
    </source>
</reference>
<keyword evidence="2" id="KW-1185">Reference proteome</keyword>
<proteinExistence type="predicted"/>
<gene>
    <name evidence="1" type="ORF">H5410_061649</name>
</gene>
<dbReference type="AlphaFoldDB" id="A0A9J5W8A8"/>
<dbReference type="EMBL" id="JACXVP010000012">
    <property type="protein sequence ID" value="KAG5571883.1"/>
    <property type="molecule type" value="Genomic_DNA"/>
</dbReference>
<organism evidence="1 2">
    <name type="scientific">Solanum commersonii</name>
    <name type="common">Commerson's wild potato</name>
    <name type="synonym">Commerson's nightshade</name>
    <dbReference type="NCBI Taxonomy" id="4109"/>
    <lineage>
        <taxon>Eukaryota</taxon>
        <taxon>Viridiplantae</taxon>
        <taxon>Streptophyta</taxon>
        <taxon>Embryophyta</taxon>
        <taxon>Tracheophyta</taxon>
        <taxon>Spermatophyta</taxon>
        <taxon>Magnoliopsida</taxon>
        <taxon>eudicotyledons</taxon>
        <taxon>Gunneridae</taxon>
        <taxon>Pentapetalae</taxon>
        <taxon>asterids</taxon>
        <taxon>lamiids</taxon>
        <taxon>Solanales</taxon>
        <taxon>Solanaceae</taxon>
        <taxon>Solanoideae</taxon>
        <taxon>Solaneae</taxon>
        <taxon>Solanum</taxon>
    </lineage>
</organism>
<protein>
    <submittedName>
        <fullName evidence="1">Uncharacterized protein</fullName>
    </submittedName>
</protein>
<sequence>MAIAGEGKKMNLLEDRQVIEIHKEANSCDSCANERESHMEQEKPNMQFKLISGVGILEREREKGDLKASVPINEEGERR</sequence>
<evidence type="ECO:0000313" key="1">
    <source>
        <dbReference type="EMBL" id="KAG5571883.1"/>
    </source>
</evidence>
<dbReference type="Proteomes" id="UP000824120">
    <property type="component" value="Chromosome 12"/>
</dbReference>
<name>A0A9J5W8A8_SOLCO</name>
<accession>A0A9J5W8A8</accession>
<comment type="caution">
    <text evidence="1">The sequence shown here is derived from an EMBL/GenBank/DDBJ whole genome shotgun (WGS) entry which is preliminary data.</text>
</comment>
<evidence type="ECO:0000313" key="2">
    <source>
        <dbReference type="Proteomes" id="UP000824120"/>
    </source>
</evidence>